<evidence type="ECO:0000313" key="1">
    <source>
        <dbReference type="EMBL" id="NYE72627.1"/>
    </source>
</evidence>
<evidence type="ECO:0000313" key="2">
    <source>
        <dbReference type="Proteomes" id="UP000569914"/>
    </source>
</evidence>
<accession>A0A7Y9I9E5</accession>
<dbReference type="AlphaFoldDB" id="A0A7Y9I9E5"/>
<gene>
    <name evidence="1" type="ORF">BKA15_003956</name>
</gene>
<comment type="caution">
    <text evidence="1">The sequence shown here is derived from an EMBL/GenBank/DDBJ whole genome shotgun (WGS) entry which is preliminary data.</text>
</comment>
<proteinExistence type="predicted"/>
<dbReference type="Proteomes" id="UP000569914">
    <property type="component" value="Unassembled WGS sequence"/>
</dbReference>
<dbReference type="RefSeq" id="WP_179753563.1">
    <property type="nucleotide sequence ID" value="NZ_JACCBU010000001.1"/>
</dbReference>
<name>A0A7Y9I9E5_9ACTN</name>
<keyword evidence="2" id="KW-1185">Reference proteome</keyword>
<dbReference type="EMBL" id="JACCBU010000001">
    <property type="protein sequence ID" value="NYE72627.1"/>
    <property type="molecule type" value="Genomic_DNA"/>
</dbReference>
<dbReference type="SUPFAM" id="SSF75011">
    <property type="entry name" value="3-carboxy-cis,cis-mucoante lactonizing enzyme"/>
    <property type="match status" value="1"/>
</dbReference>
<evidence type="ECO:0008006" key="3">
    <source>
        <dbReference type="Google" id="ProtNLM"/>
    </source>
</evidence>
<sequence length="86" mass="9508">MSLLRFDSRTGRFSKVGDYPLDGRLPEGGTFDPTGRWFLATVYEPARPDGPGSGVQVYRVLPGDRGLQPVQRIPLPHGTHHVVVPR</sequence>
<protein>
    <recommendedName>
        <fullName evidence="3">SMP-30/Gluconolaconase/LRE-like region-containing protein</fullName>
    </recommendedName>
</protein>
<reference evidence="1 2" key="1">
    <citation type="submission" date="2020-07" db="EMBL/GenBank/DDBJ databases">
        <title>Sequencing the genomes of 1000 actinobacteria strains.</title>
        <authorList>
            <person name="Klenk H.-P."/>
        </authorList>
    </citation>
    <scope>NUCLEOTIDE SEQUENCE [LARGE SCALE GENOMIC DNA]</scope>
    <source>
        <strain evidence="1 2">DSM 22083</strain>
    </source>
</reference>
<organism evidence="1 2">
    <name type="scientific">Microlunatus parietis</name>
    <dbReference type="NCBI Taxonomy" id="682979"/>
    <lineage>
        <taxon>Bacteria</taxon>
        <taxon>Bacillati</taxon>
        <taxon>Actinomycetota</taxon>
        <taxon>Actinomycetes</taxon>
        <taxon>Propionibacteriales</taxon>
        <taxon>Propionibacteriaceae</taxon>
        <taxon>Microlunatus</taxon>
    </lineage>
</organism>